<dbReference type="InterPro" id="IPR014710">
    <property type="entry name" value="RmlC-like_jellyroll"/>
</dbReference>
<evidence type="ECO:0000259" key="3">
    <source>
        <dbReference type="PROSITE" id="PS50042"/>
    </source>
</evidence>
<dbReference type="SUPFAM" id="SSF51206">
    <property type="entry name" value="cAMP-binding domain-like"/>
    <property type="match status" value="1"/>
</dbReference>
<dbReference type="AlphaFoldDB" id="A0A1R3W7V0"/>
<accession>A0A1R3W7V0</accession>
<dbReference type="STRING" id="515897.SAMN05421849_0081"/>
<dbReference type="Pfam" id="PF00027">
    <property type="entry name" value="cNMP_binding"/>
    <property type="match status" value="1"/>
</dbReference>
<dbReference type="Pfam" id="PF10335">
    <property type="entry name" value="DUF294_C"/>
    <property type="match status" value="1"/>
</dbReference>
<dbReference type="InterPro" id="IPR051257">
    <property type="entry name" value="Diverse_CBS-Domain"/>
</dbReference>
<dbReference type="CDD" id="cd00038">
    <property type="entry name" value="CAP_ED"/>
    <property type="match status" value="1"/>
</dbReference>
<dbReference type="PROSITE" id="PS50042">
    <property type="entry name" value="CNMP_BINDING_3"/>
    <property type="match status" value="1"/>
</dbReference>
<name>A0A1R3W7V0_9RHOB</name>
<dbReference type="InterPro" id="IPR000644">
    <property type="entry name" value="CBS_dom"/>
</dbReference>
<gene>
    <name evidence="5" type="ORF">SAMN05421849_0081</name>
</gene>
<evidence type="ECO:0000259" key="4">
    <source>
        <dbReference type="PROSITE" id="PS51371"/>
    </source>
</evidence>
<dbReference type="SMART" id="SM00116">
    <property type="entry name" value="CBS"/>
    <property type="match status" value="2"/>
</dbReference>
<dbReference type="InterPro" id="IPR005105">
    <property type="entry name" value="GlnD_Uridyltrans_N"/>
</dbReference>
<dbReference type="RefSeq" id="WP_076646248.1">
    <property type="nucleotide sequence ID" value="NZ_FTPS01000001.1"/>
</dbReference>
<dbReference type="GO" id="GO:0008773">
    <property type="term" value="F:[protein-PII] uridylyltransferase activity"/>
    <property type="evidence" value="ECO:0007669"/>
    <property type="project" value="InterPro"/>
</dbReference>
<dbReference type="Gene3D" id="2.60.120.10">
    <property type="entry name" value="Jelly Rolls"/>
    <property type="match status" value="1"/>
</dbReference>
<dbReference type="PANTHER" id="PTHR43080:SF2">
    <property type="entry name" value="CBS DOMAIN-CONTAINING PROTEIN"/>
    <property type="match status" value="1"/>
</dbReference>
<feature type="domain" description="Cyclic nucleotide-binding" evidence="3">
    <location>
        <begin position="13"/>
        <end position="112"/>
    </location>
</feature>
<dbReference type="Pfam" id="PF00571">
    <property type="entry name" value="CBS"/>
    <property type="match status" value="2"/>
</dbReference>
<dbReference type="Pfam" id="PF03445">
    <property type="entry name" value="DUF294"/>
    <property type="match status" value="1"/>
</dbReference>
<sequence length="604" mass="65692">MTQIVEFLASVHPFDILDEPTRARVASLMLRRERAGGDTIYRQGEELEGLNLIESGSVAIIDGNDVQVSELGRGDSFGERGLLRDGRAITSARMSAPGVLLTLPAAEFHRLMREAPVFARFFDHSPDSGARRASAGFATRRVADFLSGEVRSCTLDTPISEAARIMRDARVSSLGVTENGRLVGLVTVRDMSDRVVAQSRDGSLPVREIMTPDPVTLTPDALGSDVLGLMFERRIGHLPIVDGGVLRGMVTQTDLMRAEAISSSALRRDIARAGTVADLAEAAGRIPDLLAQLVASGQRHEIATRLVTDVADAVTRRLLAMAEDRLGPPPGAYLWAACGSQGRQEQTGVSDQDNCLILDDAVPADSPYFAELARIVSDGLDACGYVYCPGDMMATNPQWRQPRSVWRRYFRGWIEQPDPRAQMLASVMFDLRAIGGDPGLLEGLQAETLDMAARNSIFVAHMVSNSLKHRPPLGLFRGFATIRSGEHRDHIDMKLNGVVPITDLARVYALQGRIEPVNTRARLQAAAATGVVSAAGAADLVAAFDLIQTLRLENQLRQIRAGEKPGNFLSPADLSDFERNHLRDAFLVVRTMQSALRHGREVPI</sequence>
<dbReference type="EMBL" id="FTPS01000001">
    <property type="protein sequence ID" value="SIT74004.1"/>
    <property type="molecule type" value="Genomic_DNA"/>
</dbReference>
<reference evidence="5 6" key="1">
    <citation type="submission" date="2017-01" db="EMBL/GenBank/DDBJ databases">
        <authorList>
            <person name="Mah S.A."/>
            <person name="Swanson W.J."/>
            <person name="Moy G.W."/>
            <person name="Vacquier V.D."/>
        </authorList>
    </citation>
    <scope>NUCLEOTIDE SEQUENCE [LARGE SCALE GENOMIC DNA]</scope>
    <source>
        <strain evidence="5 6">DSM 21219</strain>
    </source>
</reference>
<dbReference type="InterPro" id="IPR018821">
    <property type="entry name" value="DUF294_put_nucleoTrafse_sb-bd"/>
</dbReference>
<dbReference type="CDD" id="cd05401">
    <property type="entry name" value="NT_GlnE_GlnD_like"/>
    <property type="match status" value="1"/>
</dbReference>
<feature type="domain" description="CBS" evidence="4">
    <location>
        <begin position="146"/>
        <end position="202"/>
    </location>
</feature>
<dbReference type="InterPro" id="IPR018490">
    <property type="entry name" value="cNMP-bd_dom_sf"/>
</dbReference>
<evidence type="ECO:0000313" key="5">
    <source>
        <dbReference type="EMBL" id="SIT74004.1"/>
    </source>
</evidence>
<dbReference type="SMART" id="SM00100">
    <property type="entry name" value="cNMP"/>
    <property type="match status" value="1"/>
</dbReference>
<dbReference type="Proteomes" id="UP000192455">
    <property type="component" value="Unassembled WGS sequence"/>
</dbReference>
<dbReference type="Gene3D" id="3.10.580.10">
    <property type="entry name" value="CBS-domain"/>
    <property type="match status" value="1"/>
</dbReference>
<dbReference type="CDD" id="cd04587">
    <property type="entry name" value="CBS_pair_CAP-ED_NT_Pol-beta-like_DUF294_assoc"/>
    <property type="match status" value="1"/>
</dbReference>
<dbReference type="InterPro" id="IPR046342">
    <property type="entry name" value="CBS_dom_sf"/>
</dbReference>
<dbReference type="InterPro" id="IPR000595">
    <property type="entry name" value="cNMP-bd_dom"/>
</dbReference>
<keyword evidence="6" id="KW-1185">Reference proteome</keyword>
<evidence type="ECO:0000313" key="6">
    <source>
        <dbReference type="Proteomes" id="UP000192455"/>
    </source>
</evidence>
<evidence type="ECO:0000256" key="1">
    <source>
        <dbReference type="ARBA" id="ARBA00023122"/>
    </source>
</evidence>
<dbReference type="PROSITE" id="PS51371">
    <property type="entry name" value="CBS"/>
    <property type="match status" value="2"/>
</dbReference>
<feature type="domain" description="CBS" evidence="4">
    <location>
        <begin position="210"/>
        <end position="266"/>
    </location>
</feature>
<proteinExistence type="predicted"/>
<keyword evidence="1 2" id="KW-0129">CBS domain</keyword>
<dbReference type="SUPFAM" id="SSF54631">
    <property type="entry name" value="CBS-domain pair"/>
    <property type="match status" value="1"/>
</dbReference>
<organism evidence="5 6">
    <name type="scientific">Pontibaca methylaminivorans</name>
    <dbReference type="NCBI Taxonomy" id="515897"/>
    <lineage>
        <taxon>Bacteria</taxon>
        <taxon>Pseudomonadati</taxon>
        <taxon>Pseudomonadota</taxon>
        <taxon>Alphaproteobacteria</taxon>
        <taxon>Rhodobacterales</taxon>
        <taxon>Roseobacteraceae</taxon>
        <taxon>Pontibaca</taxon>
    </lineage>
</organism>
<dbReference type="PANTHER" id="PTHR43080">
    <property type="entry name" value="CBS DOMAIN-CONTAINING PROTEIN CBSX3, MITOCHONDRIAL"/>
    <property type="match status" value="1"/>
</dbReference>
<dbReference type="OrthoDB" id="9808528at2"/>
<evidence type="ECO:0000256" key="2">
    <source>
        <dbReference type="PROSITE-ProRule" id="PRU00703"/>
    </source>
</evidence>
<protein>
    <submittedName>
        <fullName evidence="5">CBS domain-containing protein</fullName>
    </submittedName>
</protein>